<dbReference type="CDD" id="cd05013">
    <property type="entry name" value="SIS_RpiR"/>
    <property type="match status" value="1"/>
</dbReference>
<comment type="caution">
    <text evidence="6">The sequence shown here is derived from an EMBL/GenBank/DDBJ whole genome shotgun (WGS) entry which is preliminary data.</text>
</comment>
<dbReference type="InterPro" id="IPR001347">
    <property type="entry name" value="SIS_dom"/>
</dbReference>
<evidence type="ECO:0000313" key="7">
    <source>
        <dbReference type="Proteomes" id="UP001597040"/>
    </source>
</evidence>
<dbReference type="SUPFAM" id="SSF53697">
    <property type="entry name" value="SIS domain"/>
    <property type="match status" value="1"/>
</dbReference>
<organism evidence="6 7">
    <name type="scientific">Virgibacillus byunsanensis</name>
    <dbReference type="NCBI Taxonomy" id="570945"/>
    <lineage>
        <taxon>Bacteria</taxon>
        <taxon>Bacillati</taxon>
        <taxon>Bacillota</taxon>
        <taxon>Bacilli</taxon>
        <taxon>Bacillales</taxon>
        <taxon>Bacillaceae</taxon>
        <taxon>Virgibacillus</taxon>
    </lineage>
</organism>
<dbReference type="Gene3D" id="1.10.10.10">
    <property type="entry name" value="Winged helix-like DNA-binding domain superfamily/Winged helix DNA-binding domain"/>
    <property type="match status" value="1"/>
</dbReference>
<dbReference type="PANTHER" id="PTHR30514">
    <property type="entry name" value="GLUCOKINASE"/>
    <property type="match status" value="1"/>
</dbReference>
<evidence type="ECO:0000256" key="2">
    <source>
        <dbReference type="ARBA" id="ARBA00023125"/>
    </source>
</evidence>
<evidence type="ECO:0000256" key="3">
    <source>
        <dbReference type="ARBA" id="ARBA00023163"/>
    </source>
</evidence>
<dbReference type="Pfam" id="PF01380">
    <property type="entry name" value="SIS"/>
    <property type="match status" value="1"/>
</dbReference>
<name>A0ABW3LSB0_9BACI</name>
<keyword evidence="7" id="KW-1185">Reference proteome</keyword>
<keyword evidence="3" id="KW-0804">Transcription</keyword>
<dbReference type="Pfam" id="PF01418">
    <property type="entry name" value="HTH_6"/>
    <property type="match status" value="1"/>
</dbReference>
<evidence type="ECO:0000313" key="6">
    <source>
        <dbReference type="EMBL" id="MFD1040552.1"/>
    </source>
</evidence>
<dbReference type="PROSITE" id="PS51071">
    <property type="entry name" value="HTH_RPIR"/>
    <property type="match status" value="1"/>
</dbReference>
<evidence type="ECO:0000259" key="5">
    <source>
        <dbReference type="PROSITE" id="PS51464"/>
    </source>
</evidence>
<evidence type="ECO:0000259" key="4">
    <source>
        <dbReference type="PROSITE" id="PS51071"/>
    </source>
</evidence>
<dbReference type="InterPro" id="IPR047640">
    <property type="entry name" value="RpiR-like"/>
</dbReference>
<feature type="domain" description="SIS" evidence="5">
    <location>
        <begin position="122"/>
        <end position="259"/>
    </location>
</feature>
<dbReference type="InterPro" id="IPR046348">
    <property type="entry name" value="SIS_dom_sf"/>
</dbReference>
<evidence type="ECO:0000256" key="1">
    <source>
        <dbReference type="ARBA" id="ARBA00023015"/>
    </source>
</evidence>
<dbReference type="InterPro" id="IPR035472">
    <property type="entry name" value="RpiR-like_SIS"/>
</dbReference>
<dbReference type="PROSITE" id="PS51464">
    <property type="entry name" value="SIS"/>
    <property type="match status" value="1"/>
</dbReference>
<dbReference type="InterPro" id="IPR000281">
    <property type="entry name" value="HTH_RpiR"/>
</dbReference>
<dbReference type="InterPro" id="IPR009057">
    <property type="entry name" value="Homeodomain-like_sf"/>
</dbReference>
<dbReference type="SUPFAM" id="SSF46689">
    <property type="entry name" value="Homeodomain-like"/>
    <property type="match status" value="1"/>
</dbReference>
<gene>
    <name evidence="6" type="ORF">ACFQ3N_19425</name>
</gene>
<protein>
    <submittedName>
        <fullName evidence="6">MurR/RpiR family transcriptional regulator</fullName>
    </submittedName>
</protein>
<accession>A0ABW3LSB0</accession>
<dbReference type="EMBL" id="JBHTKJ010000073">
    <property type="protein sequence ID" value="MFD1040552.1"/>
    <property type="molecule type" value="Genomic_DNA"/>
</dbReference>
<proteinExistence type="predicted"/>
<dbReference type="RefSeq" id="WP_390364729.1">
    <property type="nucleotide sequence ID" value="NZ_JBHTKJ010000073.1"/>
</dbReference>
<keyword evidence="2" id="KW-0238">DNA-binding</keyword>
<dbReference type="PANTHER" id="PTHR30514:SF18">
    <property type="entry name" value="RPIR-FAMILY TRANSCRIPTIONAL REGULATOR"/>
    <property type="match status" value="1"/>
</dbReference>
<dbReference type="Proteomes" id="UP001597040">
    <property type="component" value="Unassembled WGS sequence"/>
</dbReference>
<sequence length="278" mass="31328">MEHIFSSIKKKQATFSKAFKRVSTYVFNDPKIFAIHSAAQAGRRMGVSETTVIRFSHALGYSGYKALQEDVQFNLFQKSSLSDYAETKRSENNHSIKAMMHNDMDNILKLTEQIADQDLEETVTRIANADRLLISGVRSSHALASWFSFALDLVVGNTRFYQPNVDDVLLRISELTKRSVFVAFSFHRYAVETVHIAKLAQQQGAFVIAFTDSPFAPITEFSDLTLAVQLNVKSTLDAAPVVFSLMNSIVSTISLRNSEAFQERVERFDSIEAQDFFP</sequence>
<feature type="domain" description="HTH rpiR-type" evidence="4">
    <location>
        <begin position="2"/>
        <end position="78"/>
    </location>
</feature>
<dbReference type="Gene3D" id="3.40.50.10490">
    <property type="entry name" value="Glucose-6-phosphate isomerase like protein, domain 1"/>
    <property type="match status" value="1"/>
</dbReference>
<keyword evidence="1" id="KW-0805">Transcription regulation</keyword>
<dbReference type="InterPro" id="IPR036388">
    <property type="entry name" value="WH-like_DNA-bd_sf"/>
</dbReference>
<reference evidence="7" key="1">
    <citation type="journal article" date="2019" name="Int. J. Syst. Evol. Microbiol.">
        <title>The Global Catalogue of Microorganisms (GCM) 10K type strain sequencing project: providing services to taxonomists for standard genome sequencing and annotation.</title>
        <authorList>
            <consortium name="The Broad Institute Genomics Platform"/>
            <consortium name="The Broad Institute Genome Sequencing Center for Infectious Disease"/>
            <person name="Wu L."/>
            <person name="Ma J."/>
        </authorList>
    </citation>
    <scope>NUCLEOTIDE SEQUENCE [LARGE SCALE GENOMIC DNA]</scope>
    <source>
        <strain evidence="7">CCUG 56754</strain>
    </source>
</reference>